<dbReference type="Pfam" id="PF00725">
    <property type="entry name" value="3HCDH"/>
    <property type="match status" value="2"/>
</dbReference>
<dbReference type="InterPro" id="IPR006176">
    <property type="entry name" value="3-OHacyl-CoA_DH_NAD-bd"/>
</dbReference>
<dbReference type="InterPro" id="IPR006180">
    <property type="entry name" value="3-OHacyl-CoA_DH_CS"/>
</dbReference>
<reference evidence="5" key="1">
    <citation type="submission" date="2022-10" db="EMBL/GenBank/DDBJ databases">
        <authorList>
            <person name="Koch H."/>
        </authorList>
    </citation>
    <scope>NUCLEOTIDE SEQUENCE</scope>
    <source>
        <strain evidence="5">DNF</strain>
    </source>
</reference>
<dbReference type="AlphaFoldDB" id="A0AA86MVU3"/>
<protein>
    <submittedName>
        <fullName evidence="5">3-hydroxyacyl-CoA dehydrogenase</fullName>
    </submittedName>
</protein>
<feature type="domain" description="3-hydroxyacyl-CoA dehydrogenase C-terminal" evidence="3">
    <location>
        <begin position="313"/>
        <end position="407"/>
    </location>
</feature>
<dbReference type="PANTHER" id="PTHR48075">
    <property type="entry name" value="3-HYDROXYACYL-COA DEHYDROGENASE FAMILY PROTEIN"/>
    <property type="match status" value="1"/>
</dbReference>
<dbReference type="EMBL" id="OX365700">
    <property type="protein sequence ID" value="CAI4029935.1"/>
    <property type="molecule type" value="Genomic_DNA"/>
</dbReference>
<sequence>MYIYKVGVMGAGTMGAQIAQVVSFAGLPVVLADMNEALAQRGVASVRAIYEARVSKGKMTPEQVEEKLLLVTAAAGLADLRDVDLVIEAVPEDLKLKKRIFQELDQVCPRGAILASNSSALSISALGAATHRPGQVLGLHFFNPAYAMPVVEVIPGLATDPQTVDDVVGFAQSLRKTPIVVKECAGFLVNRLLMPYVNEAILCLQEGAASPKDIDQDLVSFGMPVGPFALSDTVGLDIAFEVARILHRHYGPRMAPAPLLEALVKAGRLGVKAGHGFYDYLSTEEGGRDQSLDHLIQRIAQESGSRRTKWSRSRLLLAMVNEAATALQEGIASASDIDVAMMGGIGFPRETEGPLHFADQLGIDQVLHELEEFSHSLGPRFWPAHLLRRMVEAGFTGRIAGRGFFSY</sequence>
<evidence type="ECO:0000256" key="1">
    <source>
        <dbReference type="ARBA" id="ARBA00009463"/>
    </source>
</evidence>
<dbReference type="InterPro" id="IPR036291">
    <property type="entry name" value="NAD(P)-bd_dom_sf"/>
</dbReference>
<dbReference type="SUPFAM" id="SSF51735">
    <property type="entry name" value="NAD(P)-binding Rossmann-fold domains"/>
    <property type="match status" value="1"/>
</dbReference>
<dbReference type="PROSITE" id="PS00067">
    <property type="entry name" value="3HCDH"/>
    <property type="match status" value="1"/>
</dbReference>
<feature type="domain" description="3-hydroxyacyl-CoA dehydrogenase NAD binding" evidence="4">
    <location>
        <begin position="5"/>
        <end position="184"/>
    </location>
</feature>
<dbReference type="InterPro" id="IPR006108">
    <property type="entry name" value="3HC_DH_C"/>
</dbReference>
<dbReference type="GO" id="GO:0006631">
    <property type="term" value="P:fatty acid metabolic process"/>
    <property type="evidence" value="ECO:0007669"/>
    <property type="project" value="InterPro"/>
</dbReference>
<proteinExistence type="inferred from homology"/>
<evidence type="ECO:0000259" key="4">
    <source>
        <dbReference type="Pfam" id="PF02737"/>
    </source>
</evidence>
<feature type="domain" description="3-hydroxyacyl-CoA dehydrogenase C-terminal" evidence="3">
    <location>
        <begin position="186"/>
        <end position="280"/>
    </location>
</feature>
<dbReference type="Proteomes" id="UP001179121">
    <property type="component" value="Chromosome"/>
</dbReference>
<dbReference type="InterPro" id="IPR013328">
    <property type="entry name" value="6PGD_dom2"/>
</dbReference>
<evidence type="ECO:0000256" key="2">
    <source>
        <dbReference type="ARBA" id="ARBA00023002"/>
    </source>
</evidence>
<comment type="similarity">
    <text evidence="1">Belongs to the 3-hydroxyacyl-CoA dehydrogenase family.</text>
</comment>
<dbReference type="PANTHER" id="PTHR48075:SF5">
    <property type="entry name" value="3-HYDROXYBUTYRYL-COA DEHYDROGENASE"/>
    <property type="match status" value="1"/>
</dbReference>
<dbReference type="KEGG" id="nti:DNFV4_00355"/>
<accession>A0AA86MVU3</accession>
<dbReference type="RefSeq" id="WP_289266949.1">
    <property type="nucleotide sequence ID" value="NZ_OX365700.1"/>
</dbReference>
<keyword evidence="6" id="KW-1185">Reference proteome</keyword>
<keyword evidence="2" id="KW-0560">Oxidoreductase</keyword>
<organism evidence="5 6">
    <name type="scientific">Nitrospira tepida</name>
    <dbReference type="NCBI Taxonomy" id="2973512"/>
    <lineage>
        <taxon>Bacteria</taxon>
        <taxon>Pseudomonadati</taxon>
        <taxon>Nitrospirota</taxon>
        <taxon>Nitrospiria</taxon>
        <taxon>Nitrospirales</taxon>
        <taxon>Nitrospiraceae</taxon>
        <taxon>Nitrospira</taxon>
    </lineage>
</organism>
<dbReference type="Pfam" id="PF02737">
    <property type="entry name" value="3HCDH_N"/>
    <property type="match status" value="1"/>
</dbReference>
<name>A0AA86MVU3_9BACT</name>
<dbReference type="GO" id="GO:0016616">
    <property type="term" value="F:oxidoreductase activity, acting on the CH-OH group of donors, NAD or NADP as acceptor"/>
    <property type="evidence" value="ECO:0007669"/>
    <property type="project" value="InterPro"/>
</dbReference>
<dbReference type="FunFam" id="3.40.50.720:FF:000009">
    <property type="entry name" value="Fatty oxidation complex, alpha subunit"/>
    <property type="match status" value="1"/>
</dbReference>
<dbReference type="Gene3D" id="1.10.1040.10">
    <property type="entry name" value="N-(1-d-carboxylethyl)-l-norvaline Dehydrogenase, domain 2"/>
    <property type="match status" value="2"/>
</dbReference>
<evidence type="ECO:0000313" key="6">
    <source>
        <dbReference type="Proteomes" id="UP001179121"/>
    </source>
</evidence>
<dbReference type="GO" id="GO:0070403">
    <property type="term" value="F:NAD+ binding"/>
    <property type="evidence" value="ECO:0007669"/>
    <property type="project" value="InterPro"/>
</dbReference>
<gene>
    <name evidence="5" type="ORF">DNFV4_00355</name>
</gene>
<evidence type="ECO:0000313" key="5">
    <source>
        <dbReference type="EMBL" id="CAI4029935.1"/>
    </source>
</evidence>
<dbReference type="Gene3D" id="3.40.50.720">
    <property type="entry name" value="NAD(P)-binding Rossmann-like Domain"/>
    <property type="match status" value="1"/>
</dbReference>
<evidence type="ECO:0000259" key="3">
    <source>
        <dbReference type="Pfam" id="PF00725"/>
    </source>
</evidence>
<dbReference type="SUPFAM" id="SSF48179">
    <property type="entry name" value="6-phosphogluconate dehydrogenase C-terminal domain-like"/>
    <property type="match status" value="2"/>
</dbReference>
<dbReference type="InterPro" id="IPR008927">
    <property type="entry name" value="6-PGluconate_DH-like_C_sf"/>
</dbReference>